<dbReference type="RefSeq" id="WP_004077394.1">
    <property type="nucleotide sequence ID" value="NZ_CM001436.1"/>
</dbReference>
<dbReference type="Pfam" id="PF05362">
    <property type="entry name" value="Lon_C"/>
    <property type="match status" value="1"/>
</dbReference>
<dbReference type="NCBIfam" id="TIGR02653">
    <property type="entry name" value="Lon_rel_chp"/>
    <property type="match status" value="1"/>
</dbReference>
<dbReference type="Proteomes" id="UP000005741">
    <property type="component" value="Chromosome"/>
</dbReference>
<dbReference type="InterPro" id="IPR014061">
    <property type="entry name" value="BrxL-like"/>
</dbReference>
<dbReference type="OrthoDB" id="30926at2157"/>
<dbReference type="NCBIfam" id="TIGR02688">
    <property type="entry name" value="BREX system Lon protease-like protein BrxL"/>
    <property type="match status" value="1"/>
</dbReference>
<sequence length="680" mass="76135">MTGPESTKETDNKLNKYFSGRVVRKDLTKKLKGSDNVPVYVLEYLLGSNCATDDEELIKKGVSRVKKILSDNYVRPDEAELIKSRIKETGYYTIIDKITVRLNERRDIYEAEFSSLGIREIEIDSETVKKYDKLLGGGIWCIVKMEYMPESSPRTPFVISGLKPIQIPNMDINEIIGRRKEFTKDEWIDILLRTTGIEPSKLKYPAKWHLLERLVPLAENNYNLCELGPRSTGKSHIYKEISPNTILISGGQTTVANLFYNLSSRQVGLVGLWDVVAFDEVAGIRFKDKDGIQILKDYMASGSFARGKDQINANASIVFVGNVNQSIPSLLKTAHLFAPFPDAINSDSAFFDRIHYYLPGWEVPKFRPEHFTDGYGFIVDYLAEYLREMRKRSFADHIGNYFRLGNNLNQRDVIAVRKTYSGLMKLIYPDGSITKEEAREILEYALTGRRRVKEQLKKIGGIEFYDVNFSYIDLEENSEHFVTVPESGGSKLIPEGMGRPGQVFAVNRNDSGKIGVYRMELQVVPGTGRYEKSGLGSDSKAKEAVQTAFSYFKANAKSVSQSISTKEKDYQLHVQDLNGAGMTDGLALAAFISLCSGALEKPVHEQTAVLGSFTIGGSVSSIDNLSDLLQVCLDAGAKKVLIPISSARKISAVPPELFSKFQISFYEDPVDAVYKALVLN</sequence>
<dbReference type="InParanoid" id="H1Z3P0"/>
<dbReference type="InterPro" id="IPR046838">
    <property type="entry name" value="BrxL_N"/>
</dbReference>
<gene>
    <name evidence="4" type="ORF">Metlim_1538</name>
</gene>
<proteinExistence type="predicted"/>
<dbReference type="GO" id="GO:0005524">
    <property type="term" value="F:ATP binding"/>
    <property type="evidence" value="ECO:0007669"/>
    <property type="project" value="InterPro"/>
</dbReference>
<protein>
    <submittedName>
        <fullName evidence="4">Uncharacterized protein</fullName>
    </submittedName>
</protein>
<evidence type="ECO:0000259" key="2">
    <source>
        <dbReference type="Pfam" id="PF05362"/>
    </source>
</evidence>
<accession>H1Z3P0</accession>
<dbReference type="Gene3D" id="3.30.230.10">
    <property type="match status" value="1"/>
</dbReference>
<dbReference type="STRING" id="937775.Metlim_1538"/>
<dbReference type="GO" id="GO:0006508">
    <property type="term" value="P:proteolysis"/>
    <property type="evidence" value="ECO:0007669"/>
    <property type="project" value="InterPro"/>
</dbReference>
<dbReference type="InterPro" id="IPR013473">
    <property type="entry name" value="BrxL"/>
</dbReference>
<keyword evidence="5" id="KW-1185">Reference proteome</keyword>
<reference evidence="4 5" key="1">
    <citation type="submission" date="2011-10" db="EMBL/GenBank/DDBJ databases">
        <title>The Improved High-Quality Draft genome of Methanoplanus limicola DSM 2279.</title>
        <authorList>
            <consortium name="US DOE Joint Genome Institute (JGI-PGF)"/>
            <person name="Lucas S."/>
            <person name="Copeland A."/>
            <person name="Lapidus A."/>
            <person name="Glavina del Rio T."/>
            <person name="Dalin E."/>
            <person name="Tice H."/>
            <person name="Bruce D."/>
            <person name="Goodwin L."/>
            <person name="Pitluck S."/>
            <person name="Peters L."/>
            <person name="Mikhailova N."/>
            <person name="Lu M."/>
            <person name="Kyrpides N."/>
            <person name="Mavromatis K."/>
            <person name="Ivanova N."/>
            <person name="Markowitz V."/>
            <person name="Cheng J.-F."/>
            <person name="Hugenholtz P."/>
            <person name="Woyke T."/>
            <person name="Wu D."/>
            <person name="Wirth R."/>
            <person name="Brambilla E.-M."/>
            <person name="Klenk H.-P."/>
            <person name="Eisen J.A."/>
        </authorList>
    </citation>
    <scope>NUCLEOTIDE SEQUENCE [LARGE SCALE GENOMIC DNA]</scope>
    <source>
        <strain evidence="4 5">DSM 2279</strain>
    </source>
</reference>
<dbReference type="EMBL" id="CM001436">
    <property type="protein sequence ID" value="EHQ35639.1"/>
    <property type="molecule type" value="Genomic_DNA"/>
</dbReference>
<dbReference type="InterPro" id="IPR008269">
    <property type="entry name" value="Lon_proteolytic"/>
</dbReference>
<organism evidence="4 5">
    <name type="scientific">Methanoplanus limicola DSM 2279</name>
    <dbReference type="NCBI Taxonomy" id="937775"/>
    <lineage>
        <taxon>Archaea</taxon>
        <taxon>Methanobacteriati</taxon>
        <taxon>Methanobacteriota</taxon>
        <taxon>Stenosarchaea group</taxon>
        <taxon>Methanomicrobia</taxon>
        <taxon>Methanomicrobiales</taxon>
        <taxon>Methanomicrobiaceae</taxon>
        <taxon>Methanoplanus</taxon>
    </lineage>
</organism>
<name>H1Z3P0_9EURY</name>
<evidence type="ECO:0000313" key="5">
    <source>
        <dbReference type="Proteomes" id="UP000005741"/>
    </source>
</evidence>
<dbReference type="Pfam" id="PF20442">
    <property type="entry name" value="BrxL_N"/>
    <property type="match status" value="1"/>
</dbReference>
<evidence type="ECO:0000259" key="3">
    <source>
        <dbReference type="Pfam" id="PF20442"/>
    </source>
</evidence>
<dbReference type="GO" id="GO:0012505">
    <property type="term" value="C:endomembrane system"/>
    <property type="evidence" value="ECO:0007669"/>
    <property type="project" value="UniProtKB-SubCell"/>
</dbReference>
<dbReference type="InterPro" id="IPR027065">
    <property type="entry name" value="Lon_Prtase"/>
</dbReference>
<dbReference type="InterPro" id="IPR014721">
    <property type="entry name" value="Ribsml_uS5_D2-typ_fold_subgr"/>
</dbReference>
<dbReference type="HOGENOM" id="CLU_023021_1_1_2"/>
<dbReference type="InterPro" id="IPR020568">
    <property type="entry name" value="Ribosomal_Su5_D2-typ_SF"/>
</dbReference>
<feature type="domain" description="Lon proteolytic" evidence="2">
    <location>
        <begin position="518"/>
        <end position="676"/>
    </location>
</feature>
<dbReference type="GO" id="GO:0030163">
    <property type="term" value="P:protein catabolic process"/>
    <property type="evidence" value="ECO:0007669"/>
    <property type="project" value="InterPro"/>
</dbReference>
<comment type="subcellular location">
    <subcellularLocation>
        <location evidence="1">Endomembrane system</location>
        <topology evidence="1">Multi-pass membrane protein</topology>
    </subcellularLocation>
</comment>
<dbReference type="GO" id="GO:0004252">
    <property type="term" value="F:serine-type endopeptidase activity"/>
    <property type="evidence" value="ECO:0007669"/>
    <property type="project" value="InterPro"/>
</dbReference>
<dbReference type="AlphaFoldDB" id="H1Z3P0"/>
<dbReference type="SUPFAM" id="SSF54211">
    <property type="entry name" value="Ribosomal protein S5 domain 2-like"/>
    <property type="match status" value="1"/>
</dbReference>
<dbReference type="PANTHER" id="PTHR10046">
    <property type="entry name" value="ATP DEPENDENT LON PROTEASE FAMILY MEMBER"/>
    <property type="match status" value="1"/>
</dbReference>
<dbReference type="PATRIC" id="fig|937775.9.peg.1741"/>
<dbReference type="GO" id="GO:0004176">
    <property type="term" value="F:ATP-dependent peptidase activity"/>
    <property type="evidence" value="ECO:0007669"/>
    <property type="project" value="InterPro"/>
</dbReference>
<feature type="domain" description="BREX system Lon protease-like BrxL N-terminal" evidence="3">
    <location>
        <begin position="16"/>
        <end position="147"/>
    </location>
</feature>
<evidence type="ECO:0000313" key="4">
    <source>
        <dbReference type="EMBL" id="EHQ35639.1"/>
    </source>
</evidence>
<evidence type="ECO:0000256" key="1">
    <source>
        <dbReference type="ARBA" id="ARBA00004127"/>
    </source>
</evidence>
<dbReference type="Pfam" id="PF13337">
    <property type="entry name" value="BrxL_ATPase"/>
    <property type="match status" value="1"/>
</dbReference>